<sequence length="98" mass="11120">MIHCTCTFREEPHIDGSGNVVSFTTYRDRNPECPRHNGFTQGQSVRTPIGTQATVVRGPYQKHGQEWYDVVQANDFGEPGRYSTAYRTEQLTAGEEPR</sequence>
<keyword evidence="3" id="KW-1185">Reference proteome</keyword>
<feature type="region of interest" description="Disordered" evidence="1">
    <location>
        <begin position="78"/>
        <end position="98"/>
    </location>
</feature>
<dbReference type="KEGG" id="vg:63027177"/>
<protein>
    <submittedName>
        <fullName evidence="2">Uncharacterized protein</fullName>
    </submittedName>
</protein>
<dbReference type="Proteomes" id="UP000594820">
    <property type="component" value="Segment"/>
</dbReference>
<evidence type="ECO:0000313" key="3">
    <source>
        <dbReference type="Proteomes" id="UP000594820"/>
    </source>
</evidence>
<gene>
    <name evidence="2" type="primary">65</name>
    <name evidence="2" type="ORF">SEA_LILBEANIE_65</name>
</gene>
<organism evidence="2 3">
    <name type="scientific">Gordonia phage Lilbeanie</name>
    <dbReference type="NCBI Taxonomy" id="2794947"/>
    <lineage>
        <taxon>Viruses</taxon>
        <taxon>Duplodnaviria</taxon>
        <taxon>Heunggongvirae</taxon>
        <taxon>Uroviricota</taxon>
        <taxon>Caudoviricetes</taxon>
        <taxon>Stackebrandtviridae</taxon>
        <taxon>Lilbeanievirus</taxon>
        <taxon>Lilbeanievirus lilbeanie</taxon>
    </lineage>
</organism>
<dbReference type="GeneID" id="63027177"/>
<reference evidence="2 3" key="1">
    <citation type="submission" date="2020-12" db="EMBL/GenBank/DDBJ databases">
        <authorList>
            <person name="Mahalingham V.A."/>
            <person name="Abad L.A."/>
            <person name="Dennis E.A."/>
            <person name="Alston T.C."/>
            <person name="Buckley J.R."/>
            <person name="Cao N.T."/>
            <person name="Cole K.B."/>
            <person name="Davis H.C."/>
            <person name="Fisher D.E."/>
            <person name="Jennings A.R."/>
            <person name="Litwin A.R."/>
            <person name="McCartney J.B."/>
            <person name="Mitchell K.E."/>
            <person name="Nasser J.B."/>
            <person name="Paudel P."/>
            <person name="Richoux S.A."/>
            <person name="Sisung K.L."/>
            <person name="Smith M.L."/>
            <person name="Sonnier C.R."/>
            <person name="Underwood K.G."/>
            <person name="Hunter C.W."/>
            <person name="Gottschalck B.A."/>
            <person name="Wiggina Z.F."/>
            <person name="Spears T.J."/>
            <person name="Hancock A.M."/>
            <person name="Gissendanner C.R."/>
            <person name="Findley A.M."/>
            <person name="Garlena R.A."/>
            <person name="Russell D.A."/>
            <person name="Jacobs-Sera D."/>
            <person name="Hatfull G.F."/>
        </authorList>
    </citation>
    <scope>NUCLEOTIDE SEQUENCE [LARGE SCALE GENOMIC DNA]</scope>
</reference>
<dbReference type="EMBL" id="MW314850">
    <property type="protein sequence ID" value="QPO17143.1"/>
    <property type="molecule type" value="Genomic_DNA"/>
</dbReference>
<evidence type="ECO:0000313" key="2">
    <source>
        <dbReference type="EMBL" id="QPO17143.1"/>
    </source>
</evidence>
<dbReference type="RefSeq" id="YP_010002626.1">
    <property type="nucleotide sequence ID" value="NC_053246.1"/>
</dbReference>
<accession>A0A7T1KSA6</accession>
<evidence type="ECO:0000256" key="1">
    <source>
        <dbReference type="SAM" id="MobiDB-lite"/>
    </source>
</evidence>
<name>A0A7T1KSA6_9CAUD</name>
<proteinExistence type="predicted"/>